<dbReference type="InterPro" id="IPR033122">
    <property type="entry name" value="LETM1-like_RBD"/>
</dbReference>
<dbReference type="Pfam" id="PF07766">
    <property type="entry name" value="LETM1_RBD"/>
    <property type="match status" value="1"/>
</dbReference>
<dbReference type="PROSITE" id="PS51758">
    <property type="entry name" value="LETM1_RBD"/>
    <property type="match status" value="1"/>
</dbReference>
<keyword evidence="2 9" id="KW-0812">Transmembrane</keyword>
<evidence type="ECO:0000256" key="1">
    <source>
        <dbReference type="ARBA" id="ARBA00004434"/>
    </source>
</evidence>
<keyword evidence="6 9" id="KW-0472">Membrane</keyword>
<evidence type="ECO:0000256" key="2">
    <source>
        <dbReference type="ARBA" id="ARBA00022692"/>
    </source>
</evidence>
<evidence type="ECO:0000259" key="10">
    <source>
        <dbReference type="PROSITE" id="PS51758"/>
    </source>
</evidence>
<feature type="compositionally biased region" description="Low complexity" evidence="8">
    <location>
        <begin position="74"/>
        <end position="86"/>
    </location>
</feature>
<dbReference type="PANTHER" id="PTHR14009:SF1">
    <property type="entry name" value="MITOCHONDRIAL PROTON_CALCIUM EXCHANGER PROTEIN"/>
    <property type="match status" value="1"/>
</dbReference>
<accession>A0A8E2EU30</accession>
<dbReference type="EMBL" id="KV750418">
    <property type="protein sequence ID" value="OCL04869.1"/>
    <property type="molecule type" value="Genomic_DNA"/>
</dbReference>
<keyword evidence="3" id="KW-0999">Mitochondrion inner membrane</keyword>
<evidence type="ECO:0000256" key="7">
    <source>
        <dbReference type="PROSITE-ProRule" id="PRU01094"/>
    </source>
</evidence>
<feature type="transmembrane region" description="Helical" evidence="9">
    <location>
        <begin position="192"/>
        <end position="213"/>
    </location>
</feature>
<feature type="compositionally biased region" description="Polar residues" evidence="8">
    <location>
        <begin position="257"/>
        <end position="271"/>
    </location>
</feature>
<reference evidence="11 12" key="1">
    <citation type="journal article" date="2016" name="Nat. Commun.">
        <title>Ectomycorrhizal ecology is imprinted in the genome of the dominant symbiotic fungus Cenococcum geophilum.</title>
        <authorList>
            <consortium name="DOE Joint Genome Institute"/>
            <person name="Peter M."/>
            <person name="Kohler A."/>
            <person name="Ohm R.A."/>
            <person name="Kuo A."/>
            <person name="Krutzmann J."/>
            <person name="Morin E."/>
            <person name="Arend M."/>
            <person name="Barry K.W."/>
            <person name="Binder M."/>
            <person name="Choi C."/>
            <person name="Clum A."/>
            <person name="Copeland A."/>
            <person name="Grisel N."/>
            <person name="Haridas S."/>
            <person name="Kipfer T."/>
            <person name="LaButti K."/>
            <person name="Lindquist E."/>
            <person name="Lipzen A."/>
            <person name="Maire R."/>
            <person name="Meier B."/>
            <person name="Mihaltcheva S."/>
            <person name="Molinier V."/>
            <person name="Murat C."/>
            <person name="Poggeler S."/>
            <person name="Quandt C.A."/>
            <person name="Sperisen C."/>
            <person name="Tritt A."/>
            <person name="Tisserant E."/>
            <person name="Crous P.W."/>
            <person name="Henrissat B."/>
            <person name="Nehls U."/>
            <person name="Egli S."/>
            <person name="Spatafora J.W."/>
            <person name="Grigoriev I.V."/>
            <person name="Martin F.M."/>
        </authorList>
    </citation>
    <scope>NUCLEOTIDE SEQUENCE [LARGE SCALE GENOMIC DNA]</scope>
    <source>
        <strain evidence="11 12">CBS 207.34</strain>
    </source>
</reference>
<dbReference type="OrthoDB" id="73691at2759"/>
<dbReference type="Proteomes" id="UP000250140">
    <property type="component" value="Unassembled WGS sequence"/>
</dbReference>
<dbReference type="GO" id="GO:0043022">
    <property type="term" value="F:ribosome binding"/>
    <property type="evidence" value="ECO:0007669"/>
    <property type="project" value="InterPro"/>
</dbReference>
<feature type="region of interest" description="Disordered" evidence="8">
    <location>
        <begin position="74"/>
        <end position="101"/>
    </location>
</feature>
<organism evidence="11 12">
    <name type="scientific">Glonium stellatum</name>
    <dbReference type="NCBI Taxonomy" id="574774"/>
    <lineage>
        <taxon>Eukaryota</taxon>
        <taxon>Fungi</taxon>
        <taxon>Dikarya</taxon>
        <taxon>Ascomycota</taxon>
        <taxon>Pezizomycotina</taxon>
        <taxon>Dothideomycetes</taxon>
        <taxon>Pleosporomycetidae</taxon>
        <taxon>Gloniales</taxon>
        <taxon>Gloniaceae</taxon>
        <taxon>Glonium</taxon>
    </lineage>
</organism>
<gene>
    <name evidence="11" type="ORF">AOQ84DRAFT_356217</name>
</gene>
<comment type="subcellular location">
    <subcellularLocation>
        <location evidence="1">Mitochondrion inner membrane</location>
        <topology evidence="1">Single-pass membrane protein</topology>
    </subcellularLocation>
</comment>
<feature type="domain" description="Letm1 RBD" evidence="10">
    <location>
        <begin position="238"/>
        <end position="380"/>
    </location>
</feature>
<keyword evidence="4 9" id="KW-1133">Transmembrane helix</keyword>
<evidence type="ECO:0000256" key="3">
    <source>
        <dbReference type="ARBA" id="ARBA00022792"/>
    </source>
</evidence>
<dbReference type="InterPro" id="IPR044202">
    <property type="entry name" value="LETM1/MDM38-like"/>
</dbReference>
<evidence type="ECO:0000256" key="9">
    <source>
        <dbReference type="SAM" id="Phobius"/>
    </source>
</evidence>
<evidence type="ECO:0000256" key="6">
    <source>
        <dbReference type="ARBA" id="ARBA00023136"/>
    </source>
</evidence>
<name>A0A8E2EU30_9PEZI</name>
<dbReference type="AlphaFoldDB" id="A0A8E2EU30"/>
<evidence type="ECO:0000313" key="12">
    <source>
        <dbReference type="Proteomes" id="UP000250140"/>
    </source>
</evidence>
<evidence type="ECO:0000256" key="5">
    <source>
        <dbReference type="ARBA" id="ARBA00023128"/>
    </source>
</evidence>
<feature type="region of interest" description="Disordered" evidence="8">
    <location>
        <begin position="250"/>
        <end position="276"/>
    </location>
</feature>
<keyword evidence="12" id="KW-1185">Reference proteome</keyword>
<keyword evidence="5 7" id="KW-0496">Mitochondrion</keyword>
<evidence type="ECO:0000256" key="4">
    <source>
        <dbReference type="ARBA" id="ARBA00022989"/>
    </source>
</evidence>
<dbReference type="GO" id="GO:0030003">
    <property type="term" value="P:intracellular monoatomic cation homeostasis"/>
    <property type="evidence" value="ECO:0007669"/>
    <property type="project" value="TreeGrafter"/>
</dbReference>
<dbReference type="GO" id="GO:0005743">
    <property type="term" value="C:mitochondrial inner membrane"/>
    <property type="evidence" value="ECO:0007669"/>
    <property type="project" value="UniProtKB-SubCell"/>
</dbReference>
<evidence type="ECO:0000256" key="8">
    <source>
        <dbReference type="SAM" id="MobiDB-lite"/>
    </source>
</evidence>
<dbReference type="PANTHER" id="PTHR14009">
    <property type="entry name" value="LEUCINE ZIPPER-EF-HAND CONTAINING TRANSMEMBRANE PROTEIN"/>
    <property type="match status" value="1"/>
</dbReference>
<proteinExistence type="predicted"/>
<sequence length="380" mass="42708">MIPRPFQSSLIFWRPLLSPISYPPAQRHHRGSNLNLSTTARPQVVVVVNHNFVRNLDQPSGCANSLRSARYASTLSTTLSPTTPSTRVNPPESTHAPPLNVPKRSADQGIASYLLQCGKAYTAFYKEGVRRVWENHKLARQASSKLRNVARNPKGVARLSNVTTSTGVVSLPPLSRAEWQVMRRSRRDILRLPGFGLLVLLLGEWIPLIALWITPVVPIPCRIPPQVRKELEGLERRRQERIRKLRAVHALPETPPQERSNNTPHTPTQSAARKVSDSATCDIKHLDALTLQKLSAQLSAHSAIWDLLNLNPPTSLLRWKVGRRLQYLDIDDAMIRRDGGVKALNVEEIRLACIERGFDTLGKTEIELRRSLAEWFGQAK</sequence>
<evidence type="ECO:0000313" key="11">
    <source>
        <dbReference type="EMBL" id="OCL04869.1"/>
    </source>
</evidence>
<protein>
    <recommendedName>
        <fullName evidence="10">Letm1 RBD domain-containing protein</fullName>
    </recommendedName>
</protein>